<dbReference type="AlphaFoldDB" id="A0A916JAA4"/>
<comment type="caution">
    <text evidence="1">The sequence shown here is derived from an EMBL/GenBank/DDBJ whole genome shotgun (WGS) entry which is preliminary data.</text>
</comment>
<sequence length="40" mass="4795">MVYKNSLNKIIIPSSSDAEGYNIIERLRYHKLRRPYTLKL</sequence>
<keyword evidence="2" id="KW-1185">Reference proteome</keyword>
<evidence type="ECO:0000313" key="1">
    <source>
        <dbReference type="EMBL" id="CAG4990469.1"/>
    </source>
</evidence>
<dbReference type="Proteomes" id="UP000680038">
    <property type="component" value="Unassembled WGS sequence"/>
</dbReference>
<organism evidence="1 2">
    <name type="scientific">Dyadobacter helix</name>
    <dbReference type="NCBI Taxonomy" id="2822344"/>
    <lineage>
        <taxon>Bacteria</taxon>
        <taxon>Pseudomonadati</taxon>
        <taxon>Bacteroidota</taxon>
        <taxon>Cytophagia</taxon>
        <taxon>Cytophagales</taxon>
        <taxon>Spirosomataceae</taxon>
        <taxon>Dyadobacter</taxon>
    </lineage>
</organism>
<evidence type="ECO:0000313" key="2">
    <source>
        <dbReference type="Proteomes" id="UP000680038"/>
    </source>
</evidence>
<gene>
    <name evidence="1" type="ORF">DYBT9275_00535</name>
</gene>
<accession>A0A916JAA4</accession>
<proteinExistence type="predicted"/>
<dbReference type="EMBL" id="CAJRAF010000001">
    <property type="protein sequence ID" value="CAG4990469.1"/>
    <property type="molecule type" value="Genomic_DNA"/>
</dbReference>
<reference evidence="1" key="1">
    <citation type="submission" date="2021-04" db="EMBL/GenBank/DDBJ databases">
        <authorList>
            <person name="Rodrigo-Torres L."/>
            <person name="Arahal R. D."/>
            <person name="Lucena T."/>
        </authorList>
    </citation>
    <scope>NUCLEOTIDE SEQUENCE</scope>
    <source>
        <strain evidence="1">CECT 9275</strain>
    </source>
</reference>
<protein>
    <submittedName>
        <fullName evidence="1">Uncharacterized protein</fullName>
    </submittedName>
</protein>
<name>A0A916JAA4_9BACT</name>